<dbReference type="EMBL" id="PPSL01000001">
    <property type="protein sequence ID" value="PQJ13096.1"/>
    <property type="molecule type" value="Genomic_DNA"/>
</dbReference>
<protein>
    <submittedName>
        <fullName evidence="1">Uncharacterized protein</fullName>
    </submittedName>
</protein>
<dbReference type="RefSeq" id="WP_105037980.1">
    <property type="nucleotide sequence ID" value="NZ_PPSL01000001.1"/>
</dbReference>
<dbReference type="Proteomes" id="UP000239872">
    <property type="component" value="Unassembled WGS sequence"/>
</dbReference>
<keyword evidence="2" id="KW-1185">Reference proteome</keyword>
<dbReference type="AlphaFoldDB" id="A0A2S7T2V8"/>
<accession>A0A2S7T2V8</accession>
<sequence>MINIRDWHFLENNILDLPGEYNNVKNEIVAHISNSTDDQLLLDNYVYDRIEQLRPLWKRKHVFYLLRDLLEHHRDSYENFDTTLLEIESCVTGFSNPSCIEPYADEEGHLYDLTGYVRTFSMWLPSE</sequence>
<evidence type="ECO:0000313" key="1">
    <source>
        <dbReference type="EMBL" id="PQJ13096.1"/>
    </source>
</evidence>
<evidence type="ECO:0000313" key="2">
    <source>
        <dbReference type="Proteomes" id="UP000239872"/>
    </source>
</evidence>
<comment type="caution">
    <text evidence="1">The sequence shown here is derived from an EMBL/GenBank/DDBJ whole genome shotgun (WGS) entry which is preliminary data.</text>
</comment>
<name>A0A2S7T2V8_9BACT</name>
<gene>
    <name evidence="1" type="ORF">CJD36_004960</name>
</gene>
<proteinExistence type="predicted"/>
<reference evidence="1 2" key="1">
    <citation type="submission" date="2018-01" db="EMBL/GenBank/DDBJ databases">
        <title>A novel member of the phylum Bacteroidetes isolated from glacier ice.</title>
        <authorList>
            <person name="Liu Q."/>
            <person name="Xin Y.-H."/>
        </authorList>
    </citation>
    <scope>NUCLEOTIDE SEQUENCE [LARGE SCALE GENOMIC DNA]</scope>
    <source>
        <strain evidence="1 2">RB1R16</strain>
    </source>
</reference>
<organism evidence="1 2">
    <name type="scientific">Flavipsychrobacter stenotrophus</name>
    <dbReference type="NCBI Taxonomy" id="2077091"/>
    <lineage>
        <taxon>Bacteria</taxon>
        <taxon>Pseudomonadati</taxon>
        <taxon>Bacteroidota</taxon>
        <taxon>Chitinophagia</taxon>
        <taxon>Chitinophagales</taxon>
        <taxon>Chitinophagaceae</taxon>
        <taxon>Flavipsychrobacter</taxon>
    </lineage>
</organism>